<dbReference type="AlphaFoldDB" id="A0A833VJJ4"/>
<protein>
    <submittedName>
        <fullName evidence="1">Uncharacterized protein</fullName>
    </submittedName>
</protein>
<dbReference type="EMBL" id="WNWW01000922">
    <property type="protein sequence ID" value="KAF3420761.1"/>
    <property type="molecule type" value="Genomic_DNA"/>
</dbReference>
<organism evidence="1 2">
    <name type="scientific">Frieseomelitta varia</name>
    <dbReference type="NCBI Taxonomy" id="561572"/>
    <lineage>
        <taxon>Eukaryota</taxon>
        <taxon>Metazoa</taxon>
        <taxon>Ecdysozoa</taxon>
        <taxon>Arthropoda</taxon>
        <taxon>Hexapoda</taxon>
        <taxon>Insecta</taxon>
        <taxon>Pterygota</taxon>
        <taxon>Neoptera</taxon>
        <taxon>Endopterygota</taxon>
        <taxon>Hymenoptera</taxon>
        <taxon>Apocrita</taxon>
        <taxon>Aculeata</taxon>
        <taxon>Apoidea</taxon>
        <taxon>Anthophila</taxon>
        <taxon>Apidae</taxon>
        <taxon>Frieseomelitta</taxon>
    </lineage>
</organism>
<gene>
    <name evidence="1" type="ORF">E2986_10670</name>
</gene>
<sequence length="97" mass="11047">MPHNMHEIFKHQKYKKVTNNPLPNGDQTSKAFSARLKLYLTLYLSKTKWAKQINKFITSQSFLSSDIIPTSSKRKRRIIVYGSVTLYGPQSVASVSG</sequence>
<comment type="caution">
    <text evidence="1">The sequence shown here is derived from an EMBL/GenBank/DDBJ whole genome shotgun (WGS) entry which is preliminary data.</text>
</comment>
<accession>A0A833VJJ4</accession>
<dbReference type="Proteomes" id="UP000655588">
    <property type="component" value="Unassembled WGS sequence"/>
</dbReference>
<name>A0A833VJJ4_9HYME</name>
<evidence type="ECO:0000313" key="1">
    <source>
        <dbReference type="EMBL" id="KAF3420761.1"/>
    </source>
</evidence>
<evidence type="ECO:0000313" key="2">
    <source>
        <dbReference type="Proteomes" id="UP000655588"/>
    </source>
</evidence>
<keyword evidence="2" id="KW-1185">Reference proteome</keyword>
<proteinExistence type="predicted"/>
<reference evidence="1" key="1">
    <citation type="submission" date="2019-11" db="EMBL/GenBank/DDBJ databases">
        <title>The nuclear and mitochondrial genomes of Frieseomelitta varia - a highly eusocial stingless bee (Meliponini) with a permanently sterile worker caste.</title>
        <authorList>
            <person name="Freitas F.C.P."/>
            <person name="Lourenco A.P."/>
            <person name="Nunes F.M.F."/>
            <person name="Paschoal A.R."/>
            <person name="Abreu F.C.P."/>
            <person name="Barbin F.O."/>
            <person name="Bataglia L."/>
            <person name="Cardoso-Junior C.A.M."/>
            <person name="Cervoni M.S."/>
            <person name="Silva S.R."/>
            <person name="Dalarmi F."/>
            <person name="Del Lama M.A."/>
            <person name="Depintor T.S."/>
            <person name="Ferreira K.M."/>
            <person name="Goria P.S."/>
            <person name="Jaskot M.C."/>
            <person name="Lago D.C."/>
            <person name="Luna-Lucena D."/>
            <person name="Moda L.M."/>
            <person name="Nascimento L."/>
            <person name="Pedrino M."/>
            <person name="Rabico F.O."/>
            <person name="Sanches F.C."/>
            <person name="Santos D.E."/>
            <person name="Santos C.G."/>
            <person name="Vieira J."/>
            <person name="Lopes T.F."/>
            <person name="Barchuk A.R."/>
            <person name="Hartfelder K."/>
            <person name="Simoes Z.L.P."/>
            <person name="Bitondi M.M.G."/>
            <person name="Pinheiro D.G."/>
        </authorList>
    </citation>
    <scope>NUCLEOTIDE SEQUENCE</scope>
    <source>
        <strain evidence="1">USP_RPSP 00005682</strain>
        <tissue evidence="1">Whole individual</tissue>
    </source>
</reference>